<dbReference type="Pfam" id="PF00004">
    <property type="entry name" value="AAA"/>
    <property type="match status" value="1"/>
</dbReference>
<reference evidence="2 3" key="1">
    <citation type="submission" date="2020-08" db="EMBL/GenBank/DDBJ databases">
        <title>Functional genomics of gut bacteria from endangered species of beetles.</title>
        <authorList>
            <person name="Carlos-Shanley C."/>
        </authorList>
    </citation>
    <scope>NUCLEOTIDE SEQUENCE [LARGE SCALE GENOMIC DNA]</scope>
    <source>
        <strain evidence="2 3">S00070</strain>
    </source>
</reference>
<dbReference type="InterPro" id="IPR003593">
    <property type="entry name" value="AAA+_ATPase"/>
</dbReference>
<feature type="domain" description="AAA+ ATPase" evidence="1">
    <location>
        <begin position="292"/>
        <end position="435"/>
    </location>
</feature>
<organism evidence="2 3">
    <name type="scientific">Arcicella rosea</name>
    <dbReference type="NCBI Taxonomy" id="502909"/>
    <lineage>
        <taxon>Bacteria</taxon>
        <taxon>Pseudomonadati</taxon>
        <taxon>Bacteroidota</taxon>
        <taxon>Cytophagia</taxon>
        <taxon>Cytophagales</taxon>
        <taxon>Flectobacillaceae</taxon>
        <taxon>Arcicella</taxon>
    </lineage>
</organism>
<dbReference type="SUPFAM" id="SSF52540">
    <property type="entry name" value="P-loop containing nucleoside triphosphate hydrolases"/>
    <property type="match status" value="1"/>
</dbReference>
<dbReference type="Gene3D" id="3.40.50.300">
    <property type="entry name" value="P-loop containing nucleotide triphosphate hydrolases"/>
    <property type="match status" value="1"/>
</dbReference>
<gene>
    <name evidence="2" type="ORF">HNP25_003801</name>
</gene>
<dbReference type="RefSeq" id="WP_184136671.1">
    <property type="nucleotide sequence ID" value="NZ_JACHKT010000036.1"/>
</dbReference>
<dbReference type="CDD" id="cd00009">
    <property type="entry name" value="AAA"/>
    <property type="match status" value="1"/>
</dbReference>
<evidence type="ECO:0000259" key="1">
    <source>
        <dbReference type="SMART" id="SM00382"/>
    </source>
</evidence>
<dbReference type="InterPro" id="IPR003959">
    <property type="entry name" value="ATPase_AAA_core"/>
</dbReference>
<evidence type="ECO:0000313" key="2">
    <source>
        <dbReference type="EMBL" id="MBB6005130.1"/>
    </source>
</evidence>
<protein>
    <submittedName>
        <fullName evidence="2">Molybdopterin biosynthesis enzyme MoaB</fullName>
    </submittedName>
</protein>
<proteinExistence type="predicted"/>
<evidence type="ECO:0000313" key="3">
    <source>
        <dbReference type="Proteomes" id="UP000524404"/>
    </source>
</evidence>
<dbReference type="EMBL" id="JACHKT010000036">
    <property type="protein sequence ID" value="MBB6005130.1"/>
    <property type="molecule type" value="Genomic_DNA"/>
</dbReference>
<name>A0A841EXU3_9BACT</name>
<dbReference type="GO" id="GO:0005524">
    <property type="term" value="F:ATP binding"/>
    <property type="evidence" value="ECO:0007669"/>
    <property type="project" value="InterPro"/>
</dbReference>
<sequence>MNTKPISQTPNSSHNYFALQNDRKFEELLHSIFSQEIKTGEYKGVFDCSDLKPIGADKGIDVDLYKDGLKAGGIQCKWVSKLLDKATVSKEVIKFVLHYMLDNENFIDLNSYSYFLAAPKGFAKDVRPFIENFSNQVVCEPDFEKWTKAVIRKYETFKNAQLTFANVEKRLKTLLKLIKIEPIISSKLDNYLAKEANKIIIGQFWSVRTVIDSETLLKELGKQTDEIIDAIREPQSPNLLSPDVINQDFKIASTFVSELSNEFDNIEGSHIERDETLQILEWLNSDLSDDKKNNSLLLVGGAGVGKSVIMKDLVCHLMDSEVPVIAIKSDKYAPETVKDLEAQLNLKDSLEREIKTLLMNGIDKVVVIIDQIDALSQTQSNRREPLNTFRTLINTLSTIPQVRIVISARPFDLQEDADLIVISRKASKIEVKDLTIEQIETVLQKKNFNIQTLSEPLKQLLKNASNLDLFCRVLNDTLDFNRLATRQDLQQELFKQRIVNNRISSPDCIMLVYDIAEKMYEQERINISSEPFQIRYKRELAYLVSEGILTLKKDYIQFFHQTFYDFTYAKSFVHKGKSILEYIIENHQGLKIRTVVKMVFDFTRGNNPKEYLRLLNEVLFSDAFSYHLKHLLITNLCFLREVSIKEKAFVRSKILTSQTFKKAFLESVNSPDWLQFLIEENIFNDLLNPDLKLYETDKNRDIALCSSIFNRFLQNSTDIVLEYVSESLLDYEGKERIISDMLFYLKVWTNPIACDLFEKYFQKPENRNRWFFYILENAVSDQPDWVITQFEIELYSRKSTNSYSRAEIKFEHSEKKLLTLLFKKHFDKTLEFSVNLIKKVIEETKFRIERHSDDVLSSFMGDTAISGYSSIDSAEGSVNHETFYGIVMDNVKKIAKEEPQAFRTFFYAHIDNLFLIIQRLLVKGLLENPQEYSKECFLFIFNFGQQEGFELRDEYTYYVRELIAISYPRFSEQEKNQVDEFLLNIKDKFHLKCYSSGEKKIHYLSWYGRKKLLSLSSIPIEEILKKLVLKKKYQELKRKHPNVKNEAPRKSIFRGVPAPYSQRSYHKMTLTHWEKTFLKIDSDKLFIDSNRGSMIEHYSQFTKEVKERPDYFLPLINKLVSDWKVKEEYILAGIEGLVEAEYDGNVITKMVNQVIECNHLSDYSKLRVYRISSYLLKNRTISSNIVTYMITNCLDEKYEIQNLNRDEEILLDRIDSVRGSAILHLMDCSHLPEFHIRIVETVEQIAEGSNIMLKTTVMTKLPNWLVIDKEKVIEIFLKLTSKPHPEVFKYAGIVAQELNWTHFEKLQDFYKMCFEYEDVMPEIAEILYYYWINGNDQAYNLLMSMANDNSKVKAKLVDSSAQVLKECEPKYWEKSIEIFEMFMDDCDSEVVDAYGHSFLWLPKERFSLLLPSIKKYAKLMATKKVSRYYYEYLLSGVRQYPKDCLELVEHFDKYQEPSISEGNYYDKEVIQIILSVYNVLFEEDAEQNHHYLVKAISIFDRILQNDTFRSTSDMVLREVEN</sequence>
<dbReference type="SMART" id="SM00382">
    <property type="entry name" value="AAA"/>
    <property type="match status" value="1"/>
</dbReference>
<dbReference type="Proteomes" id="UP000524404">
    <property type="component" value="Unassembled WGS sequence"/>
</dbReference>
<keyword evidence="3" id="KW-1185">Reference proteome</keyword>
<comment type="caution">
    <text evidence="2">The sequence shown here is derived from an EMBL/GenBank/DDBJ whole genome shotgun (WGS) entry which is preliminary data.</text>
</comment>
<dbReference type="GO" id="GO:0016887">
    <property type="term" value="F:ATP hydrolysis activity"/>
    <property type="evidence" value="ECO:0007669"/>
    <property type="project" value="InterPro"/>
</dbReference>
<accession>A0A841EXU3</accession>
<dbReference type="InterPro" id="IPR027417">
    <property type="entry name" value="P-loop_NTPase"/>
</dbReference>